<dbReference type="HAMAP" id="MF_01369_B">
    <property type="entry name" value="Ribosomal_uL23_B"/>
    <property type="match status" value="1"/>
</dbReference>
<accession>A0A0G3EJI7</accession>
<dbReference type="Gene3D" id="3.30.70.330">
    <property type="match status" value="1"/>
</dbReference>
<dbReference type="AlphaFoldDB" id="A0A0G3EJI7"/>
<comment type="similarity">
    <text evidence="1 6">Belongs to the universal ribosomal protein uL23 family.</text>
</comment>
<keyword evidence="8" id="KW-1185">Reference proteome</keyword>
<keyword evidence="4 6" id="KW-0689">Ribosomal protein</keyword>
<name>A0A0G3EJI7_9BACT</name>
<proteinExistence type="inferred from homology"/>
<dbReference type="InterPro" id="IPR013025">
    <property type="entry name" value="Ribosomal_uL23-like"/>
</dbReference>
<dbReference type="Pfam" id="PF00276">
    <property type="entry name" value="Ribosomal_L23"/>
    <property type="match status" value="1"/>
</dbReference>
<dbReference type="GO" id="GO:0003735">
    <property type="term" value="F:structural constituent of ribosome"/>
    <property type="evidence" value="ECO:0007669"/>
    <property type="project" value="InterPro"/>
</dbReference>
<dbReference type="KEGG" id="vbl:L21SP4_01713"/>
<reference evidence="8" key="1">
    <citation type="submission" date="2015-02" db="EMBL/GenBank/DDBJ databases">
        <title>Description and complete genome sequence of the first cultured representative of the subdivision 5 of the Verrucomicrobia phylum.</title>
        <authorList>
            <person name="Spring S."/>
            <person name="Bunk B."/>
            <person name="Sproer C."/>
            <person name="Klenk H.-P."/>
        </authorList>
    </citation>
    <scope>NUCLEOTIDE SEQUENCE [LARGE SCALE GENOMIC DNA]</scope>
    <source>
        <strain evidence="8">L21-Fru-AB</strain>
    </source>
</reference>
<evidence type="ECO:0000256" key="1">
    <source>
        <dbReference type="ARBA" id="ARBA00006700"/>
    </source>
</evidence>
<gene>
    <name evidence="6 7" type="primary">rplW</name>
    <name evidence="7" type="ORF">L21SP4_01713</name>
</gene>
<keyword evidence="5 6" id="KW-0687">Ribonucleoprotein</keyword>
<evidence type="ECO:0000313" key="8">
    <source>
        <dbReference type="Proteomes" id="UP000035268"/>
    </source>
</evidence>
<dbReference type="FunFam" id="3.30.70.330:FF:000001">
    <property type="entry name" value="50S ribosomal protein L23"/>
    <property type="match status" value="1"/>
</dbReference>
<dbReference type="GO" id="GO:1990904">
    <property type="term" value="C:ribonucleoprotein complex"/>
    <property type="evidence" value="ECO:0007669"/>
    <property type="project" value="UniProtKB-KW"/>
</dbReference>
<dbReference type="Proteomes" id="UP000035268">
    <property type="component" value="Chromosome"/>
</dbReference>
<dbReference type="RefSeq" id="WP_082116646.1">
    <property type="nucleotide sequence ID" value="NZ_CP010904.1"/>
</dbReference>
<dbReference type="NCBIfam" id="NF004363">
    <property type="entry name" value="PRK05738.2-4"/>
    <property type="match status" value="1"/>
</dbReference>
<comment type="subunit">
    <text evidence="6">Part of the 50S ribosomal subunit. Contacts protein L29, and trigger factor when it is bound to the ribosome.</text>
</comment>
<sequence>MNSYHIIQRVLLTEKGTRLSETENKYIFRVHPKANKPEIKRAVEDVFGVHVEEVNTMNRKGKIKRERGLHFGRTAAWKRAVVTLREGEQIEII</sequence>
<dbReference type="PANTHER" id="PTHR11620">
    <property type="entry name" value="60S RIBOSOMAL PROTEIN L23A"/>
    <property type="match status" value="1"/>
</dbReference>
<dbReference type="GO" id="GO:0005840">
    <property type="term" value="C:ribosome"/>
    <property type="evidence" value="ECO:0007669"/>
    <property type="project" value="UniProtKB-KW"/>
</dbReference>
<dbReference type="InterPro" id="IPR012677">
    <property type="entry name" value="Nucleotide-bd_a/b_plait_sf"/>
</dbReference>
<keyword evidence="3 6" id="KW-0694">RNA-binding</keyword>
<organism evidence="7 8">
    <name type="scientific">Kiritimatiella glycovorans</name>
    <dbReference type="NCBI Taxonomy" id="1307763"/>
    <lineage>
        <taxon>Bacteria</taxon>
        <taxon>Pseudomonadati</taxon>
        <taxon>Kiritimatiellota</taxon>
        <taxon>Kiritimatiellia</taxon>
        <taxon>Kiritimatiellales</taxon>
        <taxon>Kiritimatiellaceae</taxon>
        <taxon>Kiritimatiella</taxon>
    </lineage>
</organism>
<evidence type="ECO:0000313" key="7">
    <source>
        <dbReference type="EMBL" id="AKJ64955.1"/>
    </source>
</evidence>
<evidence type="ECO:0000256" key="5">
    <source>
        <dbReference type="ARBA" id="ARBA00023274"/>
    </source>
</evidence>
<dbReference type="GO" id="GO:0019843">
    <property type="term" value="F:rRNA binding"/>
    <property type="evidence" value="ECO:0007669"/>
    <property type="project" value="UniProtKB-UniRule"/>
</dbReference>
<evidence type="ECO:0000256" key="4">
    <source>
        <dbReference type="ARBA" id="ARBA00022980"/>
    </source>
</evidence>
<dbReference type="GO" id="GO:0006412">
    <property type="term" value="P:translation"/>
    <property type="evidence" value="ECO:0007669"/>
    <property type="project" value="UniProtKB-UniRule"/>
</dbReference>
<dbReference type="SUPFAM" id="SSF54189">
    <property type="entry name" value="Ribosomal proteins S24e, L23 and L15e"/>
    <property type="match status" value="1"/>
</dbReference>
<protein>
    <recommendedName>
        <fullName evidence="6">Large ribosomal subunit protein uL23</fullName>
    </recommendedName>
</protein>
<dbReference type="InterPro" id="IPR012678">
    <property type="entry name" value="Ribosomal_uL23/eL15/eS24_sf"/>
</dbReference>
<evidence type="ECO:0000256" key="2">
    <source>
        <dbReference type="ARBA" id="ARBA00022730"/>
    </source>
</evidence>
<evidence type="ECO:0000256" key="6">
    <source>
        <dbReference type="HAMAP-Rule" id="MF_01369"/>
    </source>
</evidence>
<comment type="function">
    <text evidence="6">One of the early assembly proteins it binds 23S rRNA. One of the proteins that surrounds the polypeptide exit tunnel on the outside of the ribosome. Forms the main docking site for trigger factor binding to the ribosome.</text>
</comment>
<reference evidence="7 8" key="2">
    <citation type="journal article" date="2016" name="ISME J.">
        <title>Characterization of the first cultured representative of Verrucomicrobia subdivision 5 indicates the proposal of a novel phylum.</title>
        <authorList>
            <person name="Spring S."/>
            <person name="Bunk B."/>
            <person name="Sproer C."/>
            <person name="Schumann P."/>
            <person name="Rohde M."/>
            <person name="Tindall B.J."/>
            <person name="Klenk H.P."/>
        </authorList>
    </citation>
    <scope>NUCLEOTIDE SEQUENCE [LARGE SCALE GENOMIC DNA]</scope>
    <source>
        <strain evidence="7 8">L21-Fru-AB</strain>
    </source>
</reference>
<keyword evidence="2 6" id="KW-0699">rRNA-binding</keyword>
<dbReference type="STRING" id="1307763.L21SP4_01713"/>
<dbReference type="EMBL" id="CP010904">
    <property type="protein sequence ID" value="AKJ64955.1"/>
    <property type="molecule type" value="Genomic_DNA"/>
</dbReference>
<evidence type="ECO:0000256" key="3">
    <source>
        <dbReference type="ARBA" id="ARBA00022884"/>
    </source>
</evidence>